<dbReference type="AlphaFoldDB" id="A0A1G9V5R8"/>
<dbReference type="STRING" id="482461.SAMN05216244_3144"/>
<reference evidence="2" key="1">
    <citation type="submission" date="2016-10" db="EMBL/GenBank/DDBJ databases">
        <authorList>
            <person name="Varghese N."/>
            <person name="Submissions S."/>
        </authorList>
    </citation>
    <scope>NUCLEOTIDE SEQUENCE [LARGE SCALE GENOMIC DNA]</scope>
    <source>
        <strain evidence="2">CGMCC 1.6199</strain>
    </source>
</reference>
<sequence length="112" mass="12627">MREITFIILFILLTLAGCNVYSNKNNFDEEAINKAKKTTESYLKNNYENIQTIEFSDDHSNPMGGLMIRGTVNGEAGFSVSVDPKNFVVNSVGEKKGFPDRKDECKEKSCDY</sequence>
<organism evidence="1 2">
    <name type="scientific">Sediminibacillus halophilus</name>
    <dbReference type="NCBI Taxonomy" id="482461"/>
    <lineage>
        <taxon>Bacteria</taxon>
        <taxon>Bacillati</taxon>
        <taxon>Bacillota</taxon>
        <taxon>Bacilli</taxon>
        <taxon>Bacillales</taxon>
        <taxon>Bacillaceae</taxon>
        <taxon>Sediminibacillus</taxon>
    </lineage>
</organism>
<accession>A0A1G9V5R8</accession>
<dbReference type="Gene3D" id="3.10.450.130">
    <property type="entry name" value="folded 79 residue fragment of lin0334 like domains"/>
    <property type="match status" value="1"/>
</dbReference>
<name>A0A1G9V5R8_9BACI</name>
<gene>
    <name evidence="1" type="ORF">SAMN05216244_3144</name>
</gene>
<dbReference type="EMBL" id="FNHF01000004">
    <property type="protein sequence ID" value="SDM67532.1"/>
    <property type="molecule type" value="Genomic_DNA"/>
</dbReference>
<evidence type="ECO:0000313" key="1">
    <source>
        <dbReference type="EMBL" id="SDM67532.1"/>
    </source>
</evidence>
<dbReference type="Pfam" id="PF07252">
    <property type="entry name" value="DUF1433"/>
    <property type="match status" value="1"/>
</dbReference>
<evidence type="ECO:0008006" key="3">
    <source>
        <dbReference type="Google" id="ProtNLM"/>
    </source>
</evidence>
<dbReference type="OrthoDB" id="2704796at2"/>
<protein>
    <recommendedName>
        <fullName evidence="3">DUF1433 domain-containing protein</fullName>
    </recommendedName>
</protein>
<evidence type="ECO:0000313" key="2">
    <source>
        <dbReference type="Proteomes" id="UP000182347"/>
    </source>
</evidence>
<keyword evidence="2" id="KW-1185">Reference proteome</keyword>
<dbReference type="InterPro" id="IPR009881">
    <property type="entry name" value="DUF1433"/>
</dbReference>
<dbReference type="Proteomes" id="UP000182347">
    <property type="component" value="Unassembled WGS sequence"/>
</dbReference>
<proteinExistence type="predicted"/>
<dbReference type="RefSeq" id="WP_074600221.1">
    <property type="nucleotide sequence ID" value="NZ_FNHF01000004.1"/>
</dbReference>
<dbReference type="PROSITE" id="PS51257">
    <property type="entry name" value="PROKAR_LIPOPROTEIN"/>
    <property type="match status" value="1"/>
</dbReference>